<reference evidence="4 5" key="1">
    <citation type="submission" date="2022-10" db="EMBL/GenBank/DDBJ databases">
        <title>Chitinophaga nivalis PC15 sp. nov., isolated from Pyeongchang county, South Korea.</title>
        <authorList>
            <person name="Trinh H.N."/>
        </authorList>
    </citation>
    <scope>NUCLEOTIDE SEQUENCE [LARGE SCALE GENOMIC DNA]</scope>
    <source>
        <strain evidence="4 5">PC14</strain>
    </source>
</reference>
<accession>A0ABT3IWZ8</accession>
<dbReference type="InterPro" id="IPR026444">
    <property type="entry name" value="Secre_tail"/>
</dbReference>
<keyword evidence="1" id="KW-0732">Signal</keyword>
<feature type="chain" id="PRO_5046663856" evidence="1">
    <location>
        <begin position="24"/>
        <end position="679"/>
    </location>
</feature>
<evidence type="ECO:0000313" key="5">
    <source>
        <dbReference type="Proteomes" id="UP001207742"/>
    </source>
</evidence>
<protein>
    <submittedName>
        <fullName evidence="4">T9SS type A sorting domain-containing protein</fullName>
    </submittedName>
</protein>
<dbReference type="Pfam" id="PF18962">
    <property type="entry name" value="Por_Secre_tail"/>
    <property type="match status" value="1"/>
</dbReference>
<proteinExistence type="predicted"/>
<sequence>MKMRLYLLKPFVCLLMTCLYVTSKSHGQAIYAGSQSNRVNGNCFSCSVSNPENPVNSNSLDDYSVFVMNGVLSGVSVEQTLIFSGSSTIGCDSLVIGIGSSNSVLHTGLFSGVTVQTYNGTLSNNDAQTVTAGIVQLTHNGTRAAILLKPARRFDRVKLTLSSVQQGQLTGFRLYYARRQSVAPAAPVATPGNAIICTGDTATFTVPAVSGTSISWYAGATGDAPLATGNTFRVKPSKNTTYYVAAISGSCSSVRVPVTVTLLPKPAAPVAGGPSGICIGDSAVLTATGNNIRWYNTATGDGLLYSGSPFVVKPATTTTYYAQVESDGCTSKRTGVTVTVRAKPAVPVTTRSTTICKGDGISITATGLNVTWHDSLTGGSLLYSGKPFRVNPDTATTYYAQVNNNGCSSDRVGVTISVKPKPVVREVSGYLNICNGDSVLLTAVGYNIKWYETRTGGAPLFVGDSLYVGPAYTTSYYAQADSNGCNSIRVEAPVTVYPSPQQPFVVDSIISIFAGDTVLLEAFSNYGNTIQWYETPNGGVPVFTGSPYLVIPDVTTTYYAGVDSGVCSSNHVGIRVVVNERFNTAAKATNKWIQPVGAAVDNESYFFPNPTTGYMQLRTKQETGGSRVLVTDVQGRPVYREVMNNNSLQLPVLLPDGFYFIQVQTKNGKVIRGKVLLTR</sequence>
<dbReference type="EMBL" id="JAPDNS010000002">
    <property type="protein sequence ID" value="MCW3488245.1"/>
    <property type="molecule type" value="Genomic_DNA"/>
</dbReference>
<evidence type="ECO:0000256" key="1">
    <source>
        <dbReference type="SAM" id="SignalP"/>
    </source>
</evidence>
<dbReference type="NCBIfam" id="TIGR04183">
    <property type="entry name" value="Por_Secre_tail"/>
    <property type="match status" value="1"/>
</dbReference>
<feature type="domain" description="Ig-like" evidence="3">
    <location>
        <begin position="266"/>
        <end position="340"/>
    </location>
</feature>
<name>A0ABT3IWZ8_9BACT</name>
<comment type="caution">
    <text evidence="4">The sequence shown here is derived from an EMBL/GenBank/DDBJ whole genome shotgun (WGS) entry which is preliminary data.</text>
</comment>
<feature type="signal peptide" evidence="1">
    <location>
        <begin position="1"/>
        <end position="23"/>
    </location>
</feature>
<keyword evidence="5" id="KW-1185">Reference proteome</keyword>
<dbReference type="Proteomes" id="UP001207742">
    <property type="component" value="Unassembled WGS sequence"/>
</dbReference>
<feature type="domain" description="Ig-like" evidence="3">
    <location>
        <begin position="344"/>
        <end position="420"/>
    </location>
</feature>
<gene>
    <name evidence="4" type="ORF">OL497_30400</name>
</gene>
<dbReference type="RefSeq" id="WP_264735049.1">
    <property type="nucleotide sequence ID" value="NZ_JAPDNR010000001.1"/>
</dbReference>
<evidence type="ECO:0000259" key="2">
    <source>
        <dbReference type="Pfam" id="PF18962"/>
    </source>
</evidence>
<feature type="domain" description="Ig-like" evidence="3">
    <location>
        <begin position="184"/>
        <end position="264"/>
    </location>
</feature>
<feature type="domain" description="Ig-like" evidence="3">
    <location>
        <begin position="500"/>
        <end position="579"/>
    </location>
</feature>
<feature type="domain" description="Secretion system C-terminal sorting" evidence="2">
    <location>
        <begin position="607"/>
        <end position="674"/>
    </location>
</feature>
<dbReference type="Pfam" id="PF19081">
    <property type="entry name" value="Ig_7"/>
    <property type="match status" value="5"/>
</dbReference>
<evidence type="ECO:0000259" key="3">
    <source>
        <dbReference type="Pfam" id="PF19081"/>
    </source>
</evidence>
<dbReference type="InterPro" id="IPR044023">
    <property type="entry name" value="Ig_7"/>
</dbReference>
<feature type="domain" description="Ig-like" evidence="3">
    <location>
        <begin position="430"/>
        <end position="498"/>
    </location>
</feature>
<evidence type="ECO:0000313" key="4">
    <source>
        <dbReference type="EMBL" id="MCW3488245.1"/>
    </source>
</evidence>
<organism evidence="4 5">
    <name type="scientific">Chitinophaga nivalis</name>
    <dbReference type="NCBI Taxonomy" id="2991709"/>
    <lineage>
        <taxon>Bacteria</taxon>
        <taxon>Pseudomonadati</taxon>
        <taxon>Bacteroidota</taxon>
        <taxon>Chitinophagia</taxon>
        <taxon>Chitinophagales</taxon>
        <taxon>Chitinophagaceae</taxon>
        <taxon>Chitinophaga</taxon>
    </lineage>
</organism>